<reference evidence="1" key="1">
    <citation type="submission" date="2020-02" db="EMBL/GenBank/DDBJ databases">
        <authorList>
            <person name="Meier V. D."/>
        </authorList>
    </citation>
    <scope>NUCLEOTIDE SEQUENCE</scope>
    <source>
        <strain evidence="1">AVDCRST_MAG26</strain>
    </source>
</reference>
<name>A0A6J4JEW3_9CHLR</name>
<feature type="non-terminal residue" evidence="1">
    <location>
        <position position="44"/>
    </location>
</feature>
<accession>A0A6J4JEW3</accession>
<evidence type="ECO:0000313" key="1">
    <source>
        <dbReference type="EMBL" id="CAA9278163.1"/>
    </source>
</evidence>
<gene>
    <name evidence="1" type="ORF">AVDCRST_MAG26-3187</name>
</gene>
<protein>
    <submittedName>
        <fullName evidence="1">Uncharacterized protein</fullName>
    </submittedName>
</protein>
<dbReference type="AlphaFoldDB" id="A0A6J4JEW3"/>
<organism evidence="1">
    <name type="scientific">uncultured Chloroflexia bacterium</name>
    <dbReference type="NCBI Taxonomy" id="1672391"/>
    <lineage>
        <taxon>Bacteria</taxon>
        <taxon>Bacillati</taxon>
        <taxon>Chloroflexota</taxon>
        <taxon>Chloroflexia</taxon>
        <taxon>environmental samples</taxon>
    </lineage>
</organism>
<feature type="non-terminal residue" evidence="1">
    <location>
        <position position="1"/>
    </location>
</feature>
<sequence length="44" mass="4973">GGLLSRVDHWSFVLRRWSLVIRRWSVVSPILPAHGRYTALGSGI</sequence>
<dbReference type="EMBL" id="CADCTK010000738">
    <property type="protein sequence ID" value="CAA9278163.1"/>
    <property type="molecule type" value="Genomic_DNA"/>
</dbReference>
<proteinExistence type="predicted"/>